<dbReference type="STRING" id="97972.A0A2V1EBK5"/>
<keyword evidence="2" id="KW-0175">Coiled coil</keyword>
<reference evidence="5 6" key="1">
    <citation type="journal article" date="2018" name="Sci. Rep.">
        <title>Comparative genomics provides insights into the lifestyle and reveals functional heterogeneity of dark septate endophytic fungi.</title>
        <authorList>
            <person name="Knapp D.G."/>
            <person name="Nemeth J.B."/>
            <person name="Barry K."/>
            <person name="Hainaut M."/>
            <person name="Henrissat B."/>
            <person name="Johnson J."/>
            <person name="Kuo A."/>
            <person name="Lim J.H.P."/>
            <person name="Lipzen A."/>
            <person name="Nolan M."/>
            <person name="Ohm R.A."/>
            <person name="Tamas L."/>
            <person name="Grigoriev I.V."/>
            <person name="Spatafora J.W."/>
            <person name="Nagy L.G."/>
            <person name="Kovacs G.M."/>
        </authorList>
    </citation>
    <scope>NUCLEOTIDE SEQUENCE [LARGE SCALE GENOMIC DNA]</scope>
    <source>
        <strain evidence="5 6">DSE2036</strain>
    </source>
</reference>
<gene>
    <name evidence="5" type="ORF">DM02DRAFT_504251</name>
</gene>
<dbReference type="Pfam" id="PF19031">
    <property type="entry name" value="Intu_longin_1"/>
    <property type="match status" value="1"/>
</dbReference>
<feature type="region of interest" description="Disordered" evidence="3">
    <location>
        <begin position="287"/>
        <end position="326"/>
    </location>
</feature>
<feature type="domain" description="CCZ1/INTU/HSP4 first Longin" evidence="4">
    <location>
        <begin position="16"/>
        <end position="131"/>
    </location>
</feature>
<organism evidence="5 6">
    <name type="scientific">Periconia macrospinosa</name>
    <dbReference type="NCBI Taxonomy" id="97972"/>
    <lineage>
        <taxon>Eukaryota</taxon>
        <taxon>Fungi</taxon>
        <taxon>Dikarya</taxon>
        <taxon>Ascomycota</taxon>
        <taxon>Pezizomycotina</taxon>
        <taxon>Dothideomycetes</taxon>
        <taxon>Pleosporomycetidae</taxon>
        <taxon>Pleosporales</taxon>
        <taxon>Massarineae</taxon>
        <taxon>Periconiaceae</taxon>
        <taxon>Periconia</taxon>
    </lineage>
</organism>
<evidence type="ECO:0000313" key="6">
    <source>
        <dbReference type="Proteomes" id="UP000244855"/>
    </source>
</evidence>
<evidence type="ECO:0000259" key="4">
    <source>
        <dbReference type="Pfam" id="PF19031"/>
    </source>
</evidence>
<name>A0A2V1EBK5_9PLEO</name>
<dbReference type="InterPro" id="IPR013176">
    <property type="entry name" value="Ccz1"/>
</dbReference>
<feature type="region of interest" description="Disordered" evidence="3">
    <location>
        <begin position="381"/>
        <end position="401"/>
    </location>
</feature>
<evidence type="ECO:0000256" key="1">
    <source>
        <dbReference type="ARBA" id="ARBA00005352"/>
    </source>
</evidence>
<evidence type="ECO:0000256" key="2">
    <source>
        <dbReference type="SAM" id="Coils"/>
    </source>
</evidence>
<protein>
    <recommendedName>
        <fullName evidence="4">CCZ1/INTU/HSP4 first Longin domain-containing protein</fullName>
    </recommendedName>
</protein>
<feature type="compositionally biased region" description="Polar residues" evidence="3">
    <location>
        <begin position="385"/>
        <end position="398"/>
    </location>
</feature>
<evidence type="ECO:0000313" key="5">
    <source>
        <dbReference type="EMBL" id="PVI07927.1"/>
    </source>
</evidence>
<feature type="coiled-coil region" evidence="2">
    <location>
        <begin position="43"/>
        <end position="74"/>
    </location>
</feature>
<feature type="region of interest" description="Disordered" evidence="3">
    <location>
        <begin position="125"/>
        <end position="145"/>
    </location>
</feature>
<dbReference type="OrthoDB" id="240546at2759"/>
<proteinExistence type="inferred from homology"/>
<evidence type="ECO:0000256" key="3">
    <source>
        <dbReference type="SAM" id="MobiDB-lite"/>
    </source>
</evidence>
<dbReference type="InterPro" id="IPR043987">
    <property type="entry name" value="CCZ1/INTU/HSP4_longin_1"/>
</dbReference>
<comment type="similarity">
    <text evidence="1">Belongs to the CCZ1 family.</text>
</comment>
<dbReference type="GO" id="GO:0016192">
    <property type="term" value="P:vesicle-mediated transport"/>
    <property type="evidence" value="ECO:0007669"/>
    <property type="project" value="InterPro"/>
</dbReference>
<dbReference type="PANTHER" id="PTHR13056">
    <property type="entry name" value="VACUOLAR FUSION PROTEIN CCZ1 HOMOLOG-RELATED"/>
    <property type="match status" value="1"/>
</dbReference>
<dbReference type="Proteomes" id="UP000244855">
    <property type="component" value="Unassembled WGS sequence"/>
</dbReference>
<accession>A0A2V1EBK5</accession>
<dbReference type="EMBL" id="KZ805302">
    <property type="protein sequence ID" value="PVI07927.1"/>
    <property type="molecule type" value="Genomic_DNA"/>
</dbReference>
<keyword evidence="6" id="KW-1185">Reference proteome</keyword>
<dbReference type="AlphaFoldDB" id="A0A2V1EBK5"/>
<dbReference type="PANTHER" id="PTHR13056:SF0">
    <property type="entry name" value="VACUOLAR FUSION PROTEIN CCZ1 HOMOLOG-RELATED"/>
    <property type="match status" value="1"/>
</dbReference>
<feature type="non-terminal residue" evidence="5">
    <location>
        <position position="587"/>
    </location>
</feature>
<dbReference type="GO" id="GO:0035658">
    <property type="term" value="C:Mon1-Ccz1 complex"/>
    <property type="evidence" value="ECO:0007669"/>
    <property type="project" value="InterPro"/>
</dbReference>
<sequence length="587" mass="64210">MSSNAAPLRVVPAQLSFLAIYNPSLGESDETFHNQVIFYFSKAAKARARLHGKNAQAEEELREQENEKLRQVGLAQGMVGFARSFSAGAAVDSVETEKSRIVLYELEKSWWILASIDLTQLPVHSSASSNTKHGNESTSQPTVEFSSREVSPPALLIKQLIRAYRIFLLHHGASFEQLYRKSPREKFMGLLEKYWSRFANNWDVLLHGSPAVEIYGGLKLAAGGELGMGVGEEEWGSGERLVLEDYVNKTEGLVDLMVSRFGEPSPEQSPSKPTDPKKAVDALSLEPWVGSGRGPDPTDGVVFSGVGAPRTQEPTTSNRSLPPGIPPPIVKAVETSLSKASADASASNVDSKGGSEPLLASLGDTETWVKYLTLGYGTAWGTGRANDQTPTQDSVSESQDGRLTALRHVEPEPDIDVVAERLKAQIHSENHGYFAIGLKGDMDEADVDDENDDGDWNNRTVLRTVYVRLEPKAEPETPGSFDQGLHRPFIYTFLFTHRTESLTLANFYRNLHTYFSPLHRPLSSSTSPDKIAARLSAAFHPYTTSSTKSGAEADVQPIYDLAYDPRTLTVHSSLPNIPEPGTLLAEG</sequence>